<name>A0A8X6QVA4_NEPPI</name>
<comment type="caution">
    <text evidence="1">The sequence shown here is derived from an EMBL/GenBank/DDBJ whole genome shotgun (WGS) entry which is preliminary data.</text>
</comment>
<evidence type="ECO:0000313" key="2">
    <source>
        <dbReference type="Proteomes" id="UP000887013"/>
    </source>
</evidence>
<dbReference type="OrthoDB" id="2286242at2759"/>
<proteinExistence type="predicted"/>
<sequence length="96" mass="11262">MVYVKGTEMYLADTLFSAYLKDEVNDDPDILCVPHTVKELPISECRVARFKIAIESDPELNIVYDYFKKGWPDCIQKVPANVKQYFKFKNDLFIEF</sequence>
<dbReference type="AlphaFoldDB" id="A0A8X6QVA4"/>
<dbReference type="Proteomes" id="UP000887013">
    <property type="component" value="Unassembled WGS sequence"/>
</dbReference>
<organism evidence="1 2">
    <name type="scientific">Nephila pilipes</name>
    <name type="common">Giant wood spider</name>
    <name type="synonym">Nephila maculata</name>
    <dbReference type="NCBI Taxonomy" id="299642"/>
    <lineage>
        <taxon>Eukaryota</taxon>
        <taxon>Metazoa</taxon>
        <taxon>Ecdysozoa</taxon>
        <taxon>Arthropoda</taxon>
        <taxon>Chelicerata</taxon>
        <taxon>Arachnida</taxon>
        <taxon>Araneae</taxon>
        <taxon>Araneomorphae</taxon>
        <taxon>Entelegynae</taxon>
        <taxon>Araneoidea</taxon>
        <taxon>Nephilidae</taxon>
        <taxon>Nephila</taxon>
    </lineage>
</organism>
<evidence type="ECO:0000313" key="1">
    <source>
        <dbReference type="EMBL" id="GFU45861.1"/>
    </source>
</evidence>
<gene>
    <name evidence="1" type="primary">Tf2-9_302</name>
    <name evidence="1" type="ORF">NPIL_385501</name>
</gene>
<dbReference type="EMBL" id="BMAW01132872">
    <property type="protein sequence ID" value="GFU45861.1"/>
    <property type="molecule type" value="Genomic_DNA"/>
</dbReference>
<reference evidence="1" key="1">
    <citation type="submission" date="2020-08" db="EMBL/GenBank/DDBJ databases">
        <title>Multicomponent nature underlies the extraordinary mechanical properties of spider dragline silk.</title>
        <authorList>
            <person name="Kono N."/>
            <person name="Nakamura H."/>
            <person name="Mori M."/>
            <person name="Yoshida Y."/>
            <person name="Ohtoshi R."/>
            <person name="Malay A.D."/>
            <person name="Moran D.A.P."/>
            <person name="Tomita M."/>
            <person name="Numata K."/>
            <person name="Arakawa K."/>
        </authorList>
    </citation>
    <scope>NUCLEOTIDE SEQUENCE</scope>
</reference>
<accession>A0A8X6QVA4</accession>
<keyword evidence="2" id="KW-1185">Reference proteome</keyword>
<protein>
    <submittedName>
        <fullName evidence="1">Transposon Tf2-9 polyprotein</fullName>
    </submittedName>
</protein>